<protein>
    <submittedName>
        <fullName evidence="2">Uncharacterized protein</fullName>
    </submittedName>
</protein>
<name>A0ABQ5Q3H0_9BACT</name>
<evidence type="ECO:0000256" key="1">
    <source>
        <dbReference type="SAM" id="MobiDB-lite"/>
    </source>
</evidence>
<dbReference type="Proteomes" id="UP001165089">
    <property type="component" value="Unassembled WGS sequence"/>
</dbReference>
<sequence length="77" mass="8621">MGTADYCALVVLLLAGLIALSIRKEEKREADRRQQGGPPPAGLEQRSGQDRRDRSLSAYLAWATRSQWLKLRALFHG</sequence>
<gene>
    <name evidence="2" type="ORF">GETHPA_05190</name>
</gene>
<evidence type="ECO:0000313" key="3">
    <source>
        <dbReference type="Proteomes" id="UP001165089"/>
    </source>
</evidence>
<feature type="region of interest" description="Disordered" evidence="1">
    <location>
        <begin position="28"/>
        <end position="52"/>
    </location>
</feature>
<organism evidence="2 3">
    <name type="scientific">Geothrix rubra</name>
    <dbReference type="NCBI Taxonomy" id="2927977"/>
    <lineage>
        <taxon>Bacteria</taxon>
        <taxon>Pseudomonadati</taxon>
        <taxon>Acidobacteriota</taxon>
        <taxon>Holophagae</taxon>
        <taxon>Holophagales</taxon>
        <taxon>Holophagaceae</taxon>
        <taxon>Geothrix</taxon>
    </lineage>
</organism>
<keyword evidence="3" id="KW-1185">Reference proteome</keyword>
<accession>A0ABQ5Q3H0</accession>
<evidence type="ECO:0000313" key="2">
    <source>
        <dbReference type="EMBL" id="GLH68986.1"/>
    </source>
</evidence>
<dbReference type="RefSeq" id="WP_285722694.1">
    <property type="nucleotide sequence ID" value="NZ_BSDD01000001.1"/>
</dbReference>
<dbReference type="EMBL" id="BSDD01000001">
    <property type="protein sequence ID" value="GLH68986.1"/>
    <property type="molecule type" value="Genomic_DNA"/>
</dbReference>
<proteinExistence type="predicted"/>
<comment type="caution">
    <text evidence="2">The sequence shown here is derived from an EMBL/GenBank/DDBJ whole genome shotgun (WGS) entry which is preliminary data.</text>
</comment>
<reference evidence="2 3" key="1">
    <citation type="journal article" date="2023" name="Antonie Van Leeuwenhoek">
        <title>Mesoterricola silvestris gen. nov., sp. nov., Mesoterricola sediminis sp. nov., Geothrix oryzae sp. nov., Geothrix edaphica sp. nov., Geothrix rubra sp. nov., and Geothrix limicola sp. nov., six novel members of Acidobacteriota isolated from soils.</title>
        <authorList>
            <person name="Itoh H."/>
            <person name="Sugisawa Y."/>
            <person name="Mise K."/>
            <person name="Xu Z."/>
            <person name="Kuniyasu M."/>
            <person name="Ushijima N."/>
            <person name="Kawano K."/>
            <person name="Kobayashi E."/>
            <person name="Shiratori Y."/>
            <person name="Masuda Y."/>
            <person name="Senoo K."/>
        </authorList>
    </citation>
    <scope>NUCLEOTIDE SEQUENCE [LARGE SCALE GENOMIC DNA]</scope>
    <source>
        <strain evidence="2 3">Red803</strain>
    </source>
</reference>